<protein>
    <submittedName>
        <fullName evidence="2">Uncharacterized protein</fullName>
    </submittedName>
</protein>
<reference evidence="2" key="1">
    <citation type="submission" date="2021-01" db="EMBL/GenBank/DDBJ databases">
        <authorList>
            <person name="Kaushik A."/>
        </authorList>
    </citation>
    <scope>NUCLEOTIDE SEQUENCE</scope>
    <source>
        <strain evidence="2">AG1-1A</strain>
    </source>
</reference>
<evidence type="ECO:0000256" key="1">
    <source>
        <dbReference type="SAM" id="SignalP"/>
    </source>
</evidence>
<comment type="caution">
    <text evidence="2">The sequence shown here is derived from an EMBL/GenBank/DDBJ whole genome shotgun (WGS) entry which is preliminary data.</text>
</comment>
<organism evidence="2 3">
    <name type="scientific">Rhizoctonia solani</name>
    <dbReference type="NCBI Taxonomy" id="456999"/>
    <lineage>
        <taxon>Eukaryota</taxon>
        <taxon>Fungi</taxon>
        <taxon>Dikarya</taxon>
        <taxon>Basidiomycota</taxon>
        <taxon>Agaricomycotina</taxon>
        <taxon>Agaricomycetes</taxon>
        <taxon>Cantharellales</taxon>
        <taxon>Ceratobasidiaceae</taxon>
        <taxon>Rhizoctonia</taxon>
    </lineage>
</organism>
<dbReference type="Proteomes" id="UP000663840">
    <property type="component" value="Unassembled WGS sequence"/>
</dbReference>
<keyword evidence="1" id="KW-0732">Signal</keyword>
<accession>A0A8H2XYB2</accession>
<proteinExistence type="predicted"/>
<dbReference type="EMBL" id="CAJMWR010001820">
    <property type="protein sequence ID" value="CAE6434865.1"/>
    <property type="molecule type" value="Genomic_DNA"/>
</dbReference>
<sequence>MGNDLSRVRNLLMFLTSTGLITEGGDAIYDNEDQERLRNYLQEINARKPQVITRSLENGSSSGIYVVDQYTEQQVLVAFKLFLKDENRVEPAILEGFQSYLHLLIYPTFTTEAPGLHEKSFKAVLPLMNEIKLFDCTVFRNNTMSNGDGSNVKSTIGYAVVVTTTATAEDLTQDLFDSLKTLSNLTNGETTIREPILTKLNECIWRTTELVQAIVQTI</sequence>
<dbReference type="AlphaFoldDB" id="A0A8H2XYB2"/>
<evidence type="ECO:0000313" key="3">
    <source>
        <dbReference type="Proteomes" id="UP000663840"/>
    </source>
</evidence>
<evidence type="ECO:0000313" key="2">
    <source>
        <dbReference type="EMBL" id="CAE6434865.1"/>
    </source>
</evidence>
<feature type="signal peptide" evidence="1">
    <location>
        <begin position="1"/>
        <end position="27"/>
    </location>
</feature>
<name>A0A8H2XYB2_9AGAM</name>
<feature type="chain" id="PRO_5034533255" evidence="1">
    <location>
        <begin position="28"/>
        <end position="218"/>
    </location>
</feature>
<gene>
    <name evidence="2" type="ORF">RDB_LOCUS70185</name>
</gene>